<organism evidence="2 3">
    <name type="scientific">Mariniflexile jejuense</name>
    <dbReference type="NCBI Taxonomy" id="1173582"/>
    <lineage>
        <taxon>Bacteria</taxon>
        <taxon>Pseudomonadati</taxon>
        <taxon>Bacteroidota</taxon>
        <taxon>Flavobacteriia</taxon>
        <taxon>Flavobacteriales</taxon>
        <taxon>Flavobacteriaceae</taxon>
        <taxon>Mariniflexile</taxon>
    </lineage>
</organism>
<evidence type="ECO:0000313" key="2">
    <source>
        <dbReference type="EMBL" id="MFD0989555.1"/>
    </source>
</evidence>
<dbReference type="Proteomes" id="UP001597061">
    <property type="component" value="Unassembled WGS sequence"/>
</dbReference>
<comment type="caution">
    <text evidence="2">The sequence shown here is derived from an EMBL/GenBank/DDBJ whole genome shotgun (WGS) entry which is preliminary data.</text>
</comment>
<sequence length="304" mass="35698">MKLFIKRILIFSLIFFVIEKGVWFLLQETPKRQYDKRLELMLHGKINKDIIVLGSSRGAGNILTGQLEQETGLTAYNLSYQGSHVEFHKFILETLLKFNKPPKYVLLSIDNSSQFIKEPSLNYREDAVLPLTKYNYINHELVTQNINSPLSYMFFLGRYNKFHSLFRDAFVNTRNPIDSFGSMGILKKNDVTLDYNNQIEDYNPKFEEESRLKAFNTIQKLCELHKIKLVFVFSPSFSSFDSRFYTRFKKLTQPEHSVFVYDTTSSIYKNQDYFYDKSHLYINGAKIFTSELSKFVKNKSSLVD</sequence>
<keyword evidence="1" id="KW-1133">Transmembrane helix</keyword>
<keyword evidence="3" id="KW-1185">Reference proteome</keyword>
<proteinExistence type="predicted"/>
<keyword evidence="1" id="KW-0472">Membrane</keyword>
<feature type="transmembrane region" description="Helical" evidence="1">
    <location>
        <begin position="7"/>
        <end position="26"/>
    </location>
</feature>
<dbReference type="RefSeq" id="WP_379925133.1">
    <property type="nucleotide sequence ID" value="NZ_JBHTJI010000001.1"/>
</dbReference>
<evidence type="ECO:0000313" key="3">
    <source>
        <dbReference type="Proteomes" id="UP001597061"/>
    </source>
</evidence>
<accession>A0ABW3JIC0</accession>
<name>A0ABW3JIC0_9FLAO</name>
<dbReference type="EMBL" id="JBHTJI010000001">
    <property type="protein sequence ID" value="MFD0989555.1"/>
    <property type="molecule type" value="Genomic_DNA"/>
</dbReference>
<protein>
    <submittedName>
        <fullName evidence="2">Uncharacterized protein</fullName>
    </submittedName>
</protein>
<gene>
    <name evidence="2" type="ORF">ACFQ1R_05570</name>
</gene>
<reference evidence="3" key="1">
    <citation type="journal article" date="2019" name="Int. J. Syst. Evol. Microbiol.">
        <title>The Global Catalogue of Microorganisms (GCM) 10K type strain sequencing project: providing services to taxonomists for standard genome sequencing and annotation.</title>
        <authorList>
            <consortium name="The Broad Institute Genomics Platform"/>
            <consortium name="The Broad Institute Genome Sequencing Center for Infectious Disease"/>
            <person name="Wu L."/>
            <person name="Ma J."/>
        </authorList>
    </citation>
    <scope>NUCLEOTIDE SEQUENCE [LARGE SCALE GENOMIC DNA]</scope>
    <source>
        <strain evidence="3">CCUG 62414</strain>
    </source>
</reference>
<evidence type="ECO:0000256" key="1">
    <source>
        <dbReference type="SAM" id="Phobius"/>
    </source>
</evidence>
<keyword evidence="1" id="KW-0812">Transmembrane</keyword>